<dbReference type="SUPFAM" id="SSF50952">
    <property type="entry name" value="Soluble quinoprotein glucose dehydrogenase"/>
    <property type="match status" value="1"/>
</dbReference>
<name>A0A839SPD8_9PROT</name>
<feature type="signal peptide" evidence="2">
    <location>
        <begin position="1"/>
        <end position="27"/>
    </location>
</feature>
<feature type="domain" description="Pyrroloquinoline quinone-dependent pyranose dehydrogenase beta-propeller" evidence="3">
    <location>
        <begin position="74"/>
        <end position="262"/>
    </location>
</feature>
<dbReference type="Gene3D" id="2.120.10.30">
    <property type="entry name" value="TolB, C-terminal domain"/>
    <property type="match status" value="1"/>
</dbReference>
<keyword evidence="5" id="KW-1185">Reference proteome</keyword>
<dbReference type="RefSeq" id="WP_221205668.1">
    <property type="nucleotide sequence ID" value="NZ_JACHXA010000001.1"/>
</dbReference>
<dbReference type="InterPro" id="IPR011042">
    <property type="entry name" value="6-blade_b-propeller_TolB-like"/>
</dbReference>
<feature type="region of interest" description="Disordered" evidence="1">
    <location>
        <begin position="51"/>
        <end position="76"/>
    </location>
</feature>
<evidence type="ECO:0000256" key="2">
    <source>
        <dbReference type="SAM" id="SignalP"/>
    </source>
</evidence>
<dbReference type="InterPro" id="IPR054539">
    <property type="entry name" value="Beta-prop_PDH"/>
</dbReference>
<dbReference type="AlphaFoldDB" id="A0A839SPD8"/>
<dbReference type="PANTHER" id="PTHR33546:SF1">
    <property type="entry name" value="LARGE, MULTIFUNCTIONAL SECRETED PROTEIN"/>
    <property type="match status" value="1"/>
</dbReference>
<feature type="domain" description="Pyrroloquinoline quinone-dependent pyranose dehydrogenase beta-propeller" evidence="3">
    <location>
        <begin position="307"/>
        <end position="418"/>
    </location>
</feature>
<dbReference type="Pfam" id="PF22807">
    <property type="entry name" value="TrAA12"/>
    <property type="match status" value="2"/>
</dbReference>
<evidence type="ECO:0000256" key="1">
    <source>
        <dbReference type="SAM" id="MobiDB-lite"/>
    </source>
</evidence>
<feature type="chain" id="PRO_5033063321" evidence="2">
    <location>
        <begin position="28"/>
        <end position="422"/>
    </location>
</feature>
<accession>A0A839SPD8</accession>
<feature type="compositionally biased region" description="Polar residues" evidence="1">
    <location>
        <begin position="54"/>
        <end position="72"/>
    </location>
</feature>
<protein>
    <submittedName>
        <fullName evidence="4">Glucose/arabinose dehydrogenase</fullName>
    </submittedName>
</protein>
<reference evidence="4 5" key="1">
    <citation type="submission" date="2020-08" db="EMBL/GenBank/DDBJ databases">
        <title>Genomic Encyclopedia of Type Strains, Phase III (KMG-III): the genomes of soil and plant-associated and newly described type strains.</title>
        <authorList>
            <person name="Whitman W."/>
        </authorList>
    </citation>
    <scope>NUCLEOTIDE SEQUENCE [LARGE SCALE GENOMIC DNA]</scope>
    <source>
        <strain evidence="4 5">CECT 8803</strain>
    </source>
</reference>
<dbReference type="InterPro" id="IPR011041">
    <property type="entry name" value="Quinoprot_gluc/sorb_DH_b-prop"/>
</dbReference>
<sequence>MSIKALLSACLRMVVLSMAIAYWPSFAVIPTQAADPVPGTQFSISAEELPQPYASPSASNSPRLVRRPSNQKPDVPDGFEVTLFAEDLDHPRNLIVADNGDVLLAESRPGRITLLRDSDGDGRADLIDTFVAGFRLPHGLALAEGALYIADARAIWRLPYHPGDESARGRATRITAKGAFGDPGGHWTRNLAIHPLDGRLFVSIGSEGNLAEEPLPRASIQVFDPDGSGQRTYASGLRNPVGIAFHPSSGALYTVVNERDGLGDELVPDYLTAVEEGAFYGWPYAYSGNHPQPGFADLRPDLVAAARLPDLLFRSHSAPIGLAFYDGASFPQDYRGDAFVALRGSWNADLPRGYFVARVPFRNGRPLGGYEVFMSGFRLDDKPAGRAEVWGRPTGVAVTPGGGLLVSDDSGGTLWLVRWRGE</sequence>
<dbReference type="EMBL" id="JACHXA010000001">
    <property type="protein sequence ID" value="MBB3064068.1"/>
    <property type="molecule type" value="Genomic_DNA"/>
</dbReference>
<organism evidence="4 5">
    <name type="scientific">Limibacillus halophilus</name>
    <dbReference type="NCBI Taxonomy" id="1579333"/>
    <lineage>
        <taxon>Bacteria</taxon>
        <taxon>Pseudomonadati</taxon>
        <taxon>Pseudomonadota</taxon>
        <taxon>Alphaproteobacteria</taxon>
        <taxon>Rhodospirillales</taxon>
        <taxon>Rhodovibrionaceae</taxon>
        <taxon>Limibacillus</taxon>
    </lineage>
</organism>
<comment type="caution">
    <text evidence="4">The sequence shown here is derived from an EMBL/GenBank/DDBJ whole genome shotgun (WGS) entry which is preliminary data.</text>
</comment>
<proteinExistence type="predicted"/>
<dbReference type="PANTHER" id="PTHR33546">
    <property type="entry name" value="LARGE, MULTIFUNCTIONAL SECRETED PROTEIN-RELATED"/>
    <property type="match status" value="1"/>
</dbReference>
<evidence type="ECO:0000313" key="5">
    <source>
        <dbReference type="Proteomes" id="UP000581135"/>
    </source>
</evidence>
<evidence type="ECO:0000313" key="4">
    <source>
        <dbReference type="EMBL" id="MBB3064068.1"/>
    </source>
</evidence>
<keyword evidence="2" id="KW-0732">Signal</keyword>
<evidence type="ECO:0000259" key="3">
    <source>
        <dbReference type="Pfam" id="PF22807"/>
    </source>
</evidence>
<dbReference type="Proteomes" id="UP000581135">
    <property type="component" value="Unassembled WGS sequence"/>
</dbReference>
<gene>
    <name evidence="4" type="ORF">FHR98_000333</name>
</gene>